<dbReference type="PANTHER" id="PTHR38816">
    <property type="entry name" value="EXOSOME SUBUNIT, DUF54 FAMILY-RELATED"/>
    <property type="match status" value="1"/>
</dbReference>
<name>A0A7C5UVZ9_9CREN</name>
<comment type="caution">
    <text evidence="2">The sequence shown here is derived from an EMBL/GenBank/DDBJ whole genome shotgun (WGS) entry which is preliminary data.</text>
</comment>
<dbReference type="Pfam" id="PF01877">
    <property type="entry name" value="RNA_binding"/>
    <property type="match status" value="1"/>
</dbReference>
<dbReference type="InterPro" id="IPR002739">
    <property type="entry name" value="PAB1135-like"/>
</dbReference>
<sequence>MNRKIELSEVILSTHCHATEDLEKVKKALMNSIPLELRSIADVHSETLHGYHGNPIVKLEVRFKGDDAFNVVKYIISMLSDVDKRYLLNSLDMRYNRKDNKLFLRLDKQEAYLGNISLYEGDDSIKVSISFSMIRSIDAVKEFLERMLIEDKKRNEGRHVSSN</sequence>
<evidence type="ECO:0000313" key="2">
    <source>
        <dbReference type="EMBL" id="HHR95264.1"/>
    </source>
</evidence>
<dbReference type="EMBL" id="DRZI01000331">
    <property type="protein sequence ID" value="HHP82523.1"/>
    <property type="molecule type" value="Genomic_DNA"/>
</dbReference>
<proteinExistence type="predicted"/>
<dbReference type="EMBL" id="DRUB01000001">
    <property type="protein sequence ID" value="HHR95264.1"/>
    <property type="molecule type" value="Genomic_DNA"/>
</dbReference>
<gene>
    <name evidence="2" type="ORF">ENL47_00155</name>
    <name evidence="1" type="ORF">ENM84_07675</name>
</gene>
<protein>
    <recommendedName>
        <fullName evidence="3">Exosome protein</fullName>
    </recommendedName>
</protein>
<dbReference type="Gene3D" id="3.30.1440.10">
    <property type="match status" value="1"/>
</dbReference>
<reference evidence="2" key="1">
    <citation type="journal article" date="2020" name="mSystems">
        <title>Genome- and Community-Level Interaction Insights into Carbon Utilization and Element Cycling Functions of Hydrothermarchaeota in Hydrothermal Sediment.</title>
        <authorList>
            <person name="Zhou Z."/>
            <person name="Liu Y."/>
            <person name="Xu W."/>
            <person name="Pan J."/>
            <person name="Luo Z.H."/>
            <person name="Li M."/>
        </authorList>
    </citation>
    <scope>NUCLEOTIDE SEQUENCE [LARGE SCALE GENOMIC DNA]</scope>
    <source>
        <strain evidence="2">SpSt-1</strain>
        <strain evidence="1">SpSt-1121</strain>
    </source>
</reference>
<accession>A0A7C5UVZ9</accession>
<dbReference type="SUPFAM" id="SSF55282">
    <property type="entry name" value="RL5-like"/>
    <property type="match status" value="1"/>
</dbReference>
<organism evidence="2">
    <name type="scientific">Ignisphaera aggregans</name>
    <dbReference type="NCBI Taxonomy" id="334771"/>
    <lineage>
        <taxon>Archaea</taxon>
        <taxon>Thermoproteota</taxon>
        <taxon>Thermoprotei</taxon>
        <taxon>Desulfurococcales</taxon>
        <taxon>Desulfurococcaceae</taxon>
        <taxon>Ignisphaera</taxon>
    </lineage>
</organism>
<dbReference type="InterPro" id="IPR022803">
    <property type="entry name" value="Ribosomal_uL5_dom_sf"/>
</dbReference>
<dbReference type="PANTHER" id="PTHR38816:SF1">
    <property type="entry name" value="EXOSOME SUBUNIT"/>
    <property type="match status" value="1"/>
</dbReference>
<evidence type="ECO:0000313" key="1">
    <source>
        <dbReference type="EMBL" id="HHP82523.1"/>
    </source>
</evidence>
<evidence type="ECO:0008006" key="3">
    <source>
        <dbReference type="Google" id="ProtNLM"/>
    </source>
</evidence>
<dbReference type="AlphaFoldDB" id="A0A7C5UVZ9"/>